<sequence length="99" mass="11297">MRTLHTPRWLSHHPHPPSPICWEYGSEPAILLRSPPSLGLITVSLLPRKIRLPSPWFNISLDSCHPIPRLSPASLWFAYFTRPLPPHLGQSYWPYPASG</sequence>
<dbReference type="Proteomes" id="UP000784294">
    <property type="component" value="Unassembled WGS sequence"/>
</dbReference>
<dbReference type="EMBL" id="CAAALY010258538">
    <property type="protein sequence ID" value="VEL38649.1"/>
    <property type="molecule type" value="Genomic_DNA"/>
</dbReference>
<accession>A0A448XK69</accession>
<reference evidence="1" key="1">
    <citation type="submission" date="2018-11" db="EMBL/GenBank/DDBJ databases">
        <authorList>
            <consortium name="Pathogen Informatics"/>
        </authorList>
    </citation>
    <scope>NUCLEOTIDE SEQUENCE</scope>
</reference>
<evidence type="ECO:0000313" key="2">
    <source>
        <dbReference type="Proteomes" id="UP000784294"/>
    </source>
</evidence>
<dbReference type="AlphaFoldDB" id="A0A448XK69"/>
<keyword evidence="2" id="KW-1185">Reference proteome</keyword>
<organism evidence="1 2">
    <name type="scientific">Protopolystoma xenopodis</name>
    <dbReference type="NCBI Taxonomy" id="117903"/>
    <lineage>
        <taxon>Eukaryota</taxon>
        <taxon>Metazoa</taxon>
        <taxon>Spiralia</taxon>
        <taxon>Lophotrochozoa</taxon>
        <taxon>Platyhelminthes</taxon>
        <taxon>Monogenea</taxon>
        <taxon>Polyopisthocotylea</taxon>
        <taxon>Polystomatidea</taxon>
        <taxon>Polystomatidae</taxon>
        <taxon>Protopolystoma</taxon>
    </lineage>
</organism>
<protein>
    <submittedName>
        <fullName evidence="1">Uncharacterized protein</fullName>
    </submittedName>
</protein>
<gene>
    <name evidence="1" type="ORF">PXEA_LOCUS32089</name>
</gene>
<proteinExistence type="predicted"/>
<evidence type="ECO:0000313" key="1">
    <source>
        <dbReference type="EMBL" id="VEL38649.1"/>
    </source>
</evidence>
<name>A0A448XK69_9PLAT</name>
<comment type="caution">
    <text evidence="1">The sequence shown here is derived from an EMBL/GenBank/DDBJ whole genome shotgun (WGS) entry which is preliminary data.</text>
</comment>